<gene>
    <name evidence="2" type="ORF">LL038_10120</name>
</gene>
<feature type="domain" description="DJ-1/PfpI" evidence="1">
    <location>
        <begin position="3"/>
        <end position="170"/>
    </location>
</feature>
<name>A0AA47ELT7_9CLOT</name>
<accession>A0AA47ELT7</accession>
<dbReference type="InterPro" id="IPR050325">
    <property type="entry name" value="Prot/Nucl_acid_deglycase"/>
</dbReference>
<evidence type="ECO:0000313" key="2">
    <source>
        <dbReference type="EMBL" id="WAG62562.1"/>
    </source>
</evidence>
<keyword evidence="2" id="KW-0315">Glutamine amidotransferase</keyword>
<dbReference type="PANTHER" id="PTHR48094">
    <property type="entry name" value="PROTEIN/NUCLEIC ACID DEGLYCASE DJ-1-RELATED"/>
    <property type="match status" value="1"/>
</dbReference>
<dbReference type="InterPro" id="IPR002818">
    <property type="entry name" value="DJ-1/PfpI"/>
</dbReference>
<proteinExistence type="predicted"/>
<reference evidence="2" key="1">
    <citation type="submission" date="2021-11" db="EMBL/GenBank/DDBJ databases">
        <title>Clostridia strains as spoilage organisms.</title>
        <authorList>
            <person name="Wambui J."/>
            <person name="Stevens M.J.A."/>
            <person name="Stephan R."/>
        </authorList>
    </citation>
    <scope>NUCLEOTIDE SEQUENCE</scope>
    <source>
        <strain evidence="2">CF009</strain>
    </source>
</reference>
<organism evidence="2 3">
    <name type="scientific">Clostridium estertheticum</name>
    <dbReference type="NCBI Taxonomy" id="238834"/>
    <lineage>
        <taxon>Bacteria</taxon>
        <taxon>Bacillati</taxon>
        <taxon>Bacillota</taxon>
        <taxon>Clostridia</taxon>
        <taxon>Eubacteriales</taxon>
        <taxon>Clostridiaceae</taxon>
        <taxon>Clostridium</taxon>
    </lineage>
</organism>
<dbReference type="RefSeq" id="WP_216126824.1">
    <property type="nucleotide sequence ID" value="NZ_CP086239.1"/>
</dbReference>
<dbReference type="AlphaFoldDB" id="A0AA47ELT7"/>
<evidence type="ECO:0000313" key="3">
    <source>
        <dbReference type="Proteomes" id="UP001164733"/>
    </source>
</evidence>
<dbReference type="PANTHER" id="PTHR48094:SF19">
    <property type="entry name" value="DJ-1_PFPI DOMAIN-CONTAINING PROTEIN"/>
    <property type="match status" value="1"/>
</dbReference>
<dbReference type="Pfam" id="PF01965">
    <property type="entry name" value="DJ-1_PfpI"/>
    <property type="match status" value="1"/>
</dbReference>
<evidence type="ECO:0000259" key="1">
    <source>
        <dbReference type="Pfam" id="PF01965"/>
    </source>
</evidence>
<dbReference type="Proteomes" id="UP001164733">
    <property type="component" value="Chromosome"/>
</dbReference>
<protein>
    <submittedName>
        <fullName evidence="2">Glutamine amidotransferase</fullName>
    </submittedName>
</protein>
<dbReference type="EMBL" id="CP086239">
    <property type="protein sequence ID" value="WAG62562.1"/>
    <property type="molecule type" value="Genomic_DNA"/>
</dbReference>
<dbReference type="GO" id="GO:0005737">
    <property type="term" value="C:cytoplasm"/>
    <property type="evidence" value="ECO:0007669"/>
    <property type="project" value="TreeGrafter"/>
</dbReference>
<dbReference type="CDD" id="cd03140">
    <property type="entry name" value="GATase1_PfpI_3"/>
    <property type="match status" value="1"/>
</dbReference>
<sequence>MKKTVLLFLLSNYADWEAGYVAAELNCDDDSNPYCIKTISLSKAPVHSIGGITVLPDYSLDTVPEDYEALILIGGTGWRASESNKIVPLVKATLQKGKPIAGICDGSVFLAKHGFLNGVKHTSNDLEDLEKYATKEYTNAQGYVNEPAVMDGNIITANGSAPLEFARLIFSKLHLDSEKVIKRWYDFNKLGKIEFERVHSTNF</sequence>